<evidence type="ECO:0000313" key="1">
    <source>
        <dbReference type="EMBL" id="CAL0312117.1"/>
    </source>
</evidence>
<protein>
    <submittedName>
        <fullName evidence="1">Uncharacterized protein</fullName>
    </submittedName>
</protein>
<dbReference type="EMBL" id="CAXHTB010000009">
    <property type="protein sequence ID" value="CAL0312117.1"/>
    <property type="molecule type" value="Genomic_DNA"/>
</dbReference>
<name>A0AAV1WTM2_LUPLU</name>
<dbReference type="AlphaFoldDB" id="A0AAV1WTM2"/>
<dbReference type="Proteomes" id="UP001497480">
    <property type="component" value="Unassembled WGS sequence"/>
</dbReference>
<reference evidence="1 2" key="1">
    <citation type="submission" date="2024-03" db="EMBL/GenBank/DDBJ databases">
        <authorList>
            <person name="Martinez-Hernandez J."/>
        </authorList>
    </citation>
    <scope>NUCLEOTIDE SEQUENCE [LARGE SCALE GENOMIC DNA]</scope>
</reference>
<accession>A0AAV1WTM2</accession>
<proteinExistence type="predicted"/>
<comment type="caution">
    <text evidence="1">The sequence shown here is derived from an EMBL/GenBank/DDBJ whole genome shotgun (WGS) entry which is preliminary data.</text>
</comment>
<gene>
    <name evidence="1" type="ORF">LLUT_LOCUS13177</name>
</gene>
<keyword evidence="2" id="KW-1185">Reference proteome</keyword>
<organism evidence="1 2">
    <name type="scientific">Lupinus luteus</name>
    <name type="common">European yellow lupine</name>
    <dbReference type="NCBI Taxonomy" id="3873"/>
    <lineage>
        <taxon>Eukaryota</taxon>
        <taxon>Viridiplantae</taxon>
        <taxon>Streptophyta</taxon>
        <taxon>Embryophyta</taxon>
        <taxon>Tracheophyta</taxon>
        <taxon>Spermatophyta</taxon>
        <taxon>Magnoliopsida</taxon>
        <taxon>eudicotyledons</taxon>
        <taxon>Gunneridae</taxon>
        <taxon>Pentapetalae</taxon>
        <taxon>rosids</taxon>
        <taxon>fabids</taxon>
        <taxon>Fabales</taxon>
        <taxon>Fabaceae</taxon>
        <taxon>Papilionoideae</taxon>
        <taxon>50 kb inversion clade</taxon>
        <taxon>genistoids sensu lato</taxon>
        <taxon>core genistoids</taxon>
        <taxon>Genisteae</taxon>
        <taxon>Lupinus</taxon>
    </lineage>
</organism>
<evidence type="ECO:0000313" key="2">
    <source>
        <dbReference type="Proteomes" id="UP001497480"/>
    </source>
</evidence>
<sequence>MATLSMVTSVLGRIPIASEVYVLKTNHKSTVQWKTIESSIPDSVSAVQNVTNTSDVESELEAFASLVEVSMNGLIGNFLNIL</sequence>